<evidence type="ECO:0000256" key="1">
    <source>
        <dbReference type="SAM" id="MobiDB-lite"/>
    </source>
</evidence>
<keyword evidence="3" id="KW-1185">Reference proteome</keyword>
<sequence>MRTASPKSPKPEELKPPPAADGAALEADT</sequence>
<accession>A0A840BKV8</accession>
<dbReference type="AlphaFoldDB" id="A0A840BKV8"/>
<name>A0A840BKV8_9RHOO</name>
<evidence type="ECO:0000313" key="2">
    <source>
        <dbReference type="EMBL" id="MBB4013074.1"/>
    </source>
</evidence>
<reference evidence="2 3" key="1">
    <citation type="submission" date="2020-08" db="EMBL/GenBank/DDBJ databases">
        <title>Genomic Encyclopedia of Type Strains, Phase IV (KMG-IV): sequencing the most valuable type-strain genomes for metagenomic binning, comparative biology and taxonomic classification.</title>
        <authorList>
            <person name="Goeker M."/>
        </authorList>
    </citation>
    <scope>NUCLEOTIDE SEQUENCE [LARGE SCALE GENOMIC DNA]</scope>
    <source>
        <strain evidence="2 3">DSM 106739</strain>
    </source>
</reference>
<dbReference type="Proteomes" id="UP000561045">
    <property type="component" value="Unassembled WGS sequence"/>
</dbReference>
<evidence type="ECO:0000313" key="3">
    <source>
        <dbReference type="Proteomes" id="UP000561045"/>
    </source>
</evidence>
<organism evidence="2 3">
    <name type="scientific">Niveibacterium umoris</name>
    <dbReference type="NCBI Taxonomy" id="1193620"/>
    <lineage>
        <taxon>Bacteria</taxon>
        <taxon>Pseudomonadati</taxon>
        <taxon>Pseudomonadota</taxon>
        <taxon>Betaproteobacteria</taxon>
        <taxon>Rhodocyclales</taxon>
        <taxon>Rhodocyclaceae</taxon>
        <taxon>Niveibacterium</taxon>
    </lineage>
</organism>
<dbReference type="EMBL" id="JACIET010000001">
    <property type="protein sequence ID" value="MBB4013074.1"/>
    <property type="molecule type" value="Genomic_DNA"/>
</dbReference>
<proteinExistence type="predicted"/>
<comment type="caution">
    <text evidence="2">The sequence shown here is derived from an EMBL/GenBank/DDBJ whole genome shotgun (WGS) entry which is preliminary data.</text>
</comment>
<feature type="region of interest" description="Disordered" evidence="1">
    <location>
        <begin position="1"/>
        <end position="29"/>
    </location>
</feature>
<gene>
    <name evidence="2" type="ORF">GGR36_002382</name>
</gene>
<protein>
    <submittedName>
        <fullName evidence="2">Uncharacterized protein</fullName>
    </submittedName>
</protein>